<reference evidence="2 3" key="1">
    <citation type="journal article" date="2021" name="Sci. Rep.">
        <title>The distribution of antibiotic resistance genes in chicken gut microbiota commensals.</title>
        <authorList>
            <person name="Juricova H."/>
            <person name="Matiasovicova J."/>
            <person name="Kubasova T."/>
            <person name="Cejkova D."/>
            <person name="Rychlik I."/>
        </authorList>
    </citation>
    <scope>NUCLEOTIDE SEQUENCE [LARGE SCALE GENOMIC DNA]</scope>
    <source>
        <strain evidence="2 3">An829</strain>
    </source>
</reference>
<comment type="caution">
    <text evidence="2">The sequence shown here is derived from an EMBL/GenBank/DDBJ whole genome shotgun (WGS) entry which is preliminary data.</text>
</comment>
<dbReference type="EMBL" id="JACJJC010000260">
    <property type="protein sequence ID" value="MBM6705260.1"/>
    <property type="molecule type" value="Genomic_DNA"/>
</dbReference>
<sequence length="165" mass="17201">LALHCLSRGHSIWTKLDCVEPLLAITSEALERHFGADLKRAIDKEIDALPGSQSTRDVVAIADRIIGRLRQAAGTSPNACGQSADARSGEAGKKGAKAGGSPSAEGKPSFSPQLDAACEVNAGTSGTAQAAQAAQAALEAKAEQFDRRMDISSRYGEEIAREAQK</sequence>
<protein>
    <submittedName>
        <fullName evidence="2">Uncharacterized protein</fullName>
    </submittedName>
</protein>
<organism evidence="2 3">
    <name type="scientific">Sutterella massiliensis</name>
    <dbReference type="NCBI Taxonomy" id="1816689"/>
    <lineage>
        <taxon>Bacteria</taxon>
        <taxon>Pseudomonadati</taxon>
        <taxon>Pseudomonadota</taxon>
        <taxon>Betaproteobacteria</taxon>
        <taxon>Burkholderiales</taxon>
        <taxon>Sutterellaceae</taxon>
        <taxon>Sutterella</taxon>
    </lineage>
</organism>
<feature type="region of interest" description="Disordered" evidence="1">
    <location>
        <begin position="72"/>
        <end position="113"/>
    </location>
</feature>
<feature type="non-terminal residue" evidence="2">
    <location>
        <position position="165"/>
    </location>
</feature>
<evidence type="ECO:0000313" key="2">
    <source>
        <dbReference type="EMBL" id="MBM6705260.1"/>
    </source>
</evidence>
<feature type="non-terminal residue" evidence="2">
    <location>
        <position position="1"/>
    </location>
</feature>
<dbReference type="Proteomes" id="UP000715095">
    <property type="component" value="Unassembled WGS sequence"/>
</dbReference>
<proteinExistence type="predicted"/>
<evidence type="ECO:0000256" key="1">
    <source>
        <dbReference type="SAM" id="MobiDB-lite"/>
    </source>
</evidence>
<accession>A0ABS2DVA8</accession>
<keyword evidence="3" id="KW-1185">Reference proteome</keyword>
<dbReference type="RefSeq" id="WP_205105118.1">
    <property type="nucleotide sequence ID" value="NZ_JACJJC010000260.1"/>
</dbReference>
<name>A0ABS2DVA8_9BURK</name>
<evidence type="ECO:0000313" key="3">
    <source>
        <dbReference type="Proteomes" id="UP000715095"/>
    </source>
</evidence>
<gene>
    <name evidence="2" type="ORF">H6A60_12380</name>
</gene>